<sequence>MFDTMEDPILMASADTEDPARIAEETLFLVLELSNLFTAPYSEHLGIRHDLTLNEHRTLLMISELGEVTAGELANTIGVSIMTINRAVTKLKKQGRIVAREDEANRRRRPLRLTQAGMELAEEMRPESRRVASFAMSELELDEVMALRRHLQKMVATLRSTDKNGENIFRQFALKSRM</sequence>
<evidence type="ECO:0000256" key="2">
    <source>
        <dbReference type="ARBA" id="ARBA00023125"/>
    </source>
</evidence>
<dbReference type="Gene3D" id="1.10.10.10">
    <property type="entry name" value="Winged helix-like DNA-binding domain superfamily/Winged helix DNA-binding domain"/>
    <property type="match status" value="1"/>
</dbReference>
<evidence type="ECO:0000313" key="5">
    <source>
        <dbReference type="EMBL" id="MEN7536735.1"/>
    </source>
</evidence>
<dbReference type="PROSITE" id="PS50995">
    <property type="entry name" value="HTH_MARR_2"/>
    <property type="match status" value="1"/>
</dbReference>
<evidence type="ECO:0000256" key="1">
    <source>
        <dbReference type="ARBA" id="ARBA00023015"/>
    </source>
</evidence>
<gene>
    <name evidence="5" type="ORF">ABDJ38_06080</name>
</gene>
<dbReference type="SMART" id="SM00347">
    <property type="entry name" value="HTH_MARR"/>
    <property type="match status" value="1"/>
</dbReference>
<dbReference type="Pfam" id="PF12802">
    <property type="entry name" value="MarR_2"/>
    <property type="match status" value="1"/>
</dbReference>
<dbReference type="Proteomes" id="UP001484535">
    <property type="component" value="Unassembled WGS sequence"/>
</dbReference>
<reference evidence="5 6" key="1">
    <citation type="submission" date="2024-05" db="EMBL/GenBank/DDBJ databases">
        <authorList>
            <person name="Park S."/>
        </authorList>
    </citation>
    <scope>NUCLEOTIDE SEQUENCE [LARGE SCALE GENOMIC DNA]</scope>
    <source>
        <strain evidence="5 6">DGU5</strain>
    </source>
</reference>
<dbReference type="SUPFAM" id="SSF46785">
    <property type="entry name" value="Winged helix' DNA-binding domain"/>
    <property type="match status" value="1"/>
</dbReference>
<organism evidence="5 6">
    <name type="scientific">Aurantiacibacter flavus</name>
    <dbReference type="NCBI Taxonomy" id="3145232"/>
    <lineage>
        <taxon>Bacteria</taxon>
        <taxon>Pseudomonadati</taxon>
        <taxon>Pseudomonadota</taxon>
        <taxon>Alphaproteobacteria</taxon>
        <taxon>Sphingomonadales</taxon>
        <taxon>Erythrobacteraceae</taxon>
        <taxon>Aurantiacibacter</taxon>
    </lineage>
</organism>
<dbReference type="EMBL" id="JBDLBR010000002">
    <property type="protein sequence ID" value="MEN7536735.1"/>
    <property type="molecule type" value="Genomic_DNA"/>
</dbReference>
<dbReference type="PANTHER" id="PTHR42756">
    <property type="entry name" value="TRANSCRIPTIONAL REGULATOR, MARR"/>
    <property type="match status" value="1"/>
</dbReference>
<protein>
    <submittedName>
        <fullName evidence="5">MarR family transcriptional regulator</fullName>
    </submittedName>
</protein>
<proteinExistence type="predicted"/>
<dbReference type="InterPro" id="IPR036390">
    <property type="entry name" value="WH_DNA-bd_sf"/>
</dbReference>
<keyword evidence="3" id="KW-0804">Transcription</keyword>
<name>A0ABV0CYF0_9SPHN</name>
<evidence type="ECO:0000259" key="4">
    <source>
        <dbReference type="PROSITE" id="PS50995"/>
    </source>
</evidence>
<comment type="caution">
    <text evidence="5">The sequence shown here is derived from an EMBL/GenBank/DDBJ whole genome shotgun (WGS) entry which is preliminary data.</text>
</comment>
<keyword evidence="6" id="KW-1185">Reference proteome</keyword>
<evidence type="ECO:0000256" key="3">
    <source>
        <dbReference type="ARBA" id="ARBA00023163"/>
    </source>
</evidence>
<accession>A0ABV0CYF0</accession>
<evidence type="ECO:0000313" key="6">
    <source>
        <dbReference type="Proteomes" id="UP001484535"/>
    </source>
</evidence>
<keyword evidence="2" id="KW-0238">DNA-binding</keyword>
<dbReference type="PANTHER" id="PTHR42756:SF1">
    <property type="entry name" value="TRANSCRIPTIONAL REPRESSOR OF EMRAB OPERON"/>
    <property type="match status" value="1"/>
</dbReference>
<dbReference type="InterPro" id="IPR036388">
    <property type="entry name" value="WH-like_DNA-bd_sf"/>
</dbReference>
<dbReference type="InterPro" id="IPR000835">
    <property type="entry name" value="HTH_MarR-typ"/>
</dbReference>
<keyword evidence="1" id="KW-0805">Transcription regulation</keyword>
<feature type="domain" description="HTH marR-type" evidence="4">
    <location>
        <begin position="23"/>
        <end position="156"/>
    </location>
</feature>